<keyword evidence="5 6" id="KW-0067">ATP-binding</keyword>
<keyword evidence="6" id="KW-0862">Zinc</keyword>
<evidence type="ECO:0000256" key="6">
    <source>
        <dbReference type="HAMAP-Rule" id="MF_00235"/>
    </source>
</evidence>
<feature type="binding site" evidence="6">
    <location>
        <position position="31"/>
    </location>
    <ligand>
        <name>AMP</name>
        <dbReference type="ChEBI" id="CHEBI:456215"/>
    </ligand>
</feature>
<dbReference type="Proteomes" id="UP000824062">
    <property type="component" value="Unassembled WGS sequence"/>
</dbReference>
<comment type="similarity">
    <text evidence="6 7">Belongs to the adenylate kinase family.</text>
</comment>
<feature type="binding site" evidence="6">
    <location>
        <position position="130"/>
    </location>
    <ligand>
        <name>Zn(2+)</name>
        <dbReference type="ChEBI" id="CHEBI:29105"/>
        <note>structural</note>
    </ligand>
</feature>
<dbReference type="PANTHER" id="PTHR23359">
    <property type="entry name" value="NUCLEOTIDE KINASE"/>
    <property type="match status" value="1"/>
</dbReference>
<dbReference type="InterPro" id="IPR006259">
    <property type="entry name" value="Adenyl_kin_sub"/>
</dbReference>
<dbReference type="GO" id="GO:0008270">
    <property type="term" value="F:zinc ion binding"/>
    <property type="evidence" value="ECO:0007669"/>
    <property type="project" value="UniProtKB-UniRule"/>
</dbReference>
<reference evidence="9" key="2">
    <citation type="submission" date="2021-04" db="EMBL/GenBank/DDBJ databases">
        <authorList>
            <person name="Gilroy R."/>
        </authorList>
    </citation>
    <scope>NUCLEOTIDE SEQUENCE</scope>
    <source>
        <strain evidence="9">ChiHjej12B11-14209</strain>
    </source>
</reference>
<keyword evidence="1 6" id="KW-0808">Transferase</keyword>
<name>A0A9D2EXM6_9ACTN</name>
<feature type="region of interest" description="NMP" evidence="6">
    <location>
        <begin position="30"/>
        <end position="59"/>
    </location>
</feature>
<keyword evidence="4 6" id="KW-0418">Kinase</keyword>
<evidence type="ECO:0000313" key="9">
    <source>
        <dbReference type="EMBL" id="HIZ45648.1"/>
    </source>
</evidence>
<accession>A0A9D2EXM6</accession>
<keyword evidence="2 6" id="KW-0545">Nucleotide biosynthesis</keyword>
<dbReference type="Gene3D" id="3.40.50.300">
    <property type="entry name" value="P-loop containing nucleotide triphosphate hydrolases"/>
    <property type="match status" value="1"/>
</dbReference>
<dbReference type="GO" id="GO:0005524">
    <property type="term" value="F:ATP binding"/>
    <property type="evidence" value="ECO:0007669"/>
    <property type="project" value="UniProtKB-UniRule"/>
</dbReference>
<feature type="binding site" evidence="6">
    <location>
        <position position="92"/>
    </location>
    <ligand>
        <name>AMP</name>
        <dbReference type="ChEBI" id="CHEBI:456215"/>
    </ligand>
</feature>
<dbReference type="NCBIfam" id="TIGR01351">
    <property type="entry name" value="adk"/>
    <property type="match status" value="1"/>
</dbReference>
<feature type="binding site" evidence="6">
    <location>
        <position position="154"/>
    </location>
    <ligand>
        <name>AMP</name>
        <dbReference type="ChEBI" id="CHEBI:456215"/>
    </ligand>
</feature>
<dbReference type="GO" id="GO:0004017">
    <property type="term" value="F:AMP kinase activity"/>
    <property type="evidence" value="ECO:0007669"/>
    <property type="project" value="UniProtKB-UniRule"/>
</dbReference>
<comment type="subcellular location">
    <subcellularLocation>
        <location evidence="6 8">Cytoplasm</location>
    </subcellularLocation>
</comment>
<sequence length="208" mass="22476">MNIVLLGAPGAGKGTQAQKLVAEFGFAHISTGDLLRAAIKEGSRLGKKAKGYMDEGKLVPDELVVDLVKERLEADDAQRGFILDGFPRNTAQAVTLDSELATMGLTLDAALLVSVEPSVIVERLSSRRTCRSCGYTAPAGVDACPRCGGEMYQRDDDKPETIQHRLDVYESQTAPLVEYYKGSSILKEVDGDRPVDEVYADVKTLLAL</sequence>
<comment type="domain">
    <text evidence="6">Consists of three domains, a large central CORE domain and two small peripheral domains, NMPbind and LID, which undergo movements during catalysis. The LID domain closes over the site of phosphoryl transfer upon ATP binding. Assembling and dissambling the active center during each catalytic cycle provides an effective means to prevent ATP hydrolysis. Some bacteria have evolved a zinc-coordinating structure that stabilizes the LID domain.</text>
</comment>
<keyword evidence="3 6" id="KW-0547">Nucleotide-binding</keyword>
<feature type="binding site" evidence="6">
    <location>
        <begin position="10"/>
        <end position="15"/>
    </location>
    <ligand>
        <name>ATP</name>
        <dbReference type="ChEBI" id="CHEBI:30616"/>
    </ligand>
</feature>
<feature type="binding site" evidence="6">
    <location>
        <begin position="85"/>
        <end position="88"/>
    </location>
    <ligand>
        <name>AMP</name>
        <dbReference type="ChEBI" id="CHEBI:456215"/>
    </ligand>
</feature>
<evidence type="ECO:0000256" key="7">
    <source>
        <dbReference type="RuleBase" id="RU003330"/>
    </source>
</evidence>
<comment type="caution">
    <text evidence="9">The sequence shown here is derived from an EMBL/GenBank/DDBJ whole genome shotgun (WGS) entry which is preliminary data.</text>
</comment>
<dbReference type="InterPro" id="IPR000850">
    <property type="entry name" value="Adenylat/UMP-CMP_kin"/>
</dbReference>
<comment type="catalytic activity">
    <reaction evidence="6 8">
        <text>AMP + ATP = 2 ADP</text>
        <dbReference type="Rhea" id="RHEA:12973"/>
        <dbReference type="ChEBI" id="CHEBI:30616"/>
        <dbReference type="ChEBI" id="CHEBI:456215"/>
        <dbReference type="ChEBI" id="CHEBI:456216"/>
        <dbReference type="EC" id="2.7.4.3"/>
    </reaction>
</comment>
<comment type="caution">
    <text evidence="6">Lacks conserved residue(s) required for the propagation of feature annotation.</text>
</comment>
<dbReference type="EC" id="2.7.4.3" evidence="6 8"/>
<evidence type="ECO:0000256" key="8">
    <source>
        <dbReference type="RuleBase" id="RU003331"/>
    </source>
</evidence>
<feature type="binding site" evidence="6">
    <location>
        <position position="144"/>
    </location>
    <ligand>
        <name>Zn(2+)</name>
        <dbReference type="ChEBI" id="CHEBI:29105"/>
        <note>structural</note>
    </ligand>
</feature>
<dbReference type="InterPro" id="IPR027417">
    <property type="entry name" value="P-loop_NTPase"/>
</dbReference>
<comment type="pathway">
    <text evidence="6">Purine metabolism; AMP biosynthesis via salvage pathway; AMP from ADP: step 1/1.</text>
</comment>
<dbReference type="GO" id="GO:0044209">
    <property type="term" value="P:AMP salvage"/>
    <property type="evidence" value="ECO:0007669"/>
    <property type="project" value="UniProtKB-UniRule"/>
</dbReference>
<feature type="binding site" evidence="6">
    <location>
        <position position="36"/>
    </location>
    <ligand>
        <name>AMP</name>
        <dbReference type="ChEBI" id="CHEBI:456215"/>
    </ligand>
</feature>
<evidence type="ECO:0000256" key="4">
    <source>
        <dbReference type="ARBA" id="ARBA00022777"/>
    </source>
</evidence>
<evidence type="ECO:0000256" key="1">
    <source>
        <dbReference type="ARBA" id="ARBA00022679"/>
    </source>
</evidence>
<keyword evidence="6" id="KW-0963">Cytoplasm</keyword>
<reference evidence="9" key="1">
    <citation type="journal article" date="2021" name="PeerJ">
        <title>Extensive microbial diversity within the chicken gut microbiome revealed by metagenomics and culture.</title>
        <authorList>
            <person name="Gilroy R."/>
            <person name="Ravi A."/>
            <person name="Getino M."/>
            <person name="Pursley I."/>
            <person name="Horton D.L."/>
            <person name="Alikhan N.F."/>
            <person name="Baker D."/>
            <person name="Gharbi K."/>
            <person name="Hall N."/>
            <person name="Watson M."/>
            <person name="Adriaenssens E.M."/>
            <person name="Foster-Nyarko E."/>
            <person name="Jarju S."/>
            <person name="Secka A."/>
            <person name="Antonio M."/>
            <person name="Oren A."/>
            <person name="Chaudhuri R.R."/>
            <person name="La Ragione R."/>
            <person name="Hildebrand F."/>
            <person name="Pallen M.J."/>
        </authorList>
    </citation>
    <scope>NUCLEOTIDE SEQUENCE</scope>
    <source>
        <strain evidence="9">ChiHjej12B11-14209</strain>
    </source>
</reference>
<gene>
    <name evidence="6" type="primary">adk</name>
    <name evidence="9" type="ORF">IAA19_01300</name>
</gene>
<evidence type="ECO:0000256" key="2">
    <source>
        <dbReference type="ARBA" id="ARBA00022727"/>
    </source>
</evidence>
<dbReference type="NCBIfam" id="NF001381">
    <property type="entry name" value="PRK00279.1-3"/>
    <property type="match status" value="1"/>
</dbReference>
<dbReference type="GO" id="GO:0005737">
    <property type="term" value="C:cytoplasm"/>
    <property type="evidence" value="ECO:0007669"/>
    <property type="project" value="UniProtKB-SubCell"/>
</dbReference>
<dbReference type="CDD" id="cd01428">
    <property type="entry name" value="ADK"/>
    <property type="match status" value="1"/>
</dbReference>
<dbReference type="NCBIfam" id="NF011100">
    <property type="entry name" value="PRK14527.1"/>
    <property type="match status" value="1"/>
</dbReference>
<dbReference type="EMBL" id="DXBM01000015">
    <property type="protein sequence ID" value="HIZ45648.1"/>
    <property type="molecule type" value="Genomic_DNA"/>
</dbReference>
<feature type="binding site" evidence="6">
    <location>
        <position position="193"/>
    </location>
    <ligand>
        <name>ATP</name>
        <dbReference type="ChEBI" id="CHEBI:30616"/>
    </ligand>
</feature>
<keyword evidence="6" id="KW-0479">Metal-binding</keyword>
<protein>
    <recommendedName>
        <fullName evidence="6 8">Adenylate kinase</fullName>
        <shortName evidence="6">AK</shortName>
        <ecNumber evidence="6 8">2.7.4.3</ecNumber>
    </recommendedName>
    <alternativeName>
        <fullName evidence="6">ATP-AMP transphosphorylase</fullName>
    </alternativeName>
    <alternativeName>
        <fullName evidence="6">ATP:AMP phosphotransferase</fullName>
    </alternativeName>
    <alternativeName>
        <fullName evidence="6">Adenylate monophosphate kinase</fullName>
    </alternativeName>
</protein>
<evidence type="ECO:0000256" key="3">
    <source>
        <dbReference type="ARBA" id="ARBA00022741"/>
    </source>
</evidence>
<dbReference type="HAMAP" id="MF_00235">
    <property type="entry name" value="Adenylate_kinase_Adk"/>
    <property type="match status" value="1"/>
</dbReference>
<evidence type="ECO:0000313" key="10">
    <source>
        <dbReference type="Proteomes" id="UP000824062"/>
    </source>
</evidence>
<dbReference type="Pfam" id="PF00406">
    <property type="entry name" value="ADK"/>
    <property type="match status" value="1"/>
</dbReference>
<dbReference type="PRINTS" id="PR00094">
    <property type="entry name" value="ADENYLTKNASE"/>
</dbReference>
<feature type="binding site" evidence="6">
    <location>
        <position position="133"/>
    </location>
    <ligand>
        <name>Zn(2+)</name>
        <dbReference type="ChEBI" id="CHEBI:29105"/>
        <note>structural</note>
    </ligand>
</feature>
<dbReference type="PROSITE" id="PS00113">
    <property type="entry name" value="ADENYLATE_KINASE"/>
    <property type="match status" value="1"/>
</dbReference>
<proteinExistence type="inferred from homology"/>
<comment type="subunit">
    <text evidence="6 8">Monomer.</text>
</comment>
<feature type="binding site" evidence="6">
    <location>
        <position position="147"/>
    </location>
    <ligand>
        <name>Zn(2+)</name>
        <dbReference type="ChEBI" id="CHEBI:29105"/>
        <note>structural</note>
    </ligand>
</feature>
<dbReference type="NCBIfam" id="NF001380">
    <property type="entry name" value="PRK00279.1-2"/>
    <property type="match status" value="1"/>
</dbReference>
<feature type="binding site" evidence="6">
    <location>
        <begin position="57"/>
        <end position="59"/>
    </location>
    <ligand>
        <name>AMP</name>
        <dbReference type="ChEBI" id="CHEBI:456215"/>
    </ligand>
</feature>
<evidence type="ECO:0000256" key="5">
    <source>
        <dbReference type="ARBA" id="ARBA00022840"/>
    </source>
</evidence>
<dbReference type="InterPro" id="IPR033690">
    <property type="entry name" value="Adenylat_kinase_CS"/>
</dbReference>
<comment type="function">
    <text evidence="6">Catalyzes the reversible transfer of the terminal phosphate group between ATP and AMP. Plays an important role in cellular energy homeostasis and in adenine nucleotide metabolism.</text>
</comment>
<dbReference type="FunFam" id="3.40.50.300:FF:000106">
    <property type="entry name" value="Adenylate kinase mitochondrial"/>
    <property type="match status" value="1"/>
</dbReference>
<dbReference type="SUPFAM" id="SSF52540">
    <property type="entry name" value="P-loop containing nucleoside triphosphate hydrolases"/>
    <property type="match status" value="1"/>
</dbReference>
<dbReference type="AlphaFoldDB" id="A0A9D2EXM6"/>
<feature type="binding site" evidence="6">
    <location>
        <position position="165"/>
    </location>
    <ligand>
        <name>AMP</name>
        <dbReference type="ChEBI" id="CHEBI:456215"/>
    </ligand>
</feature>
<organism evidence="9 10">
    <name type="scientific">Candidatus Olsenella pullistercoris</name>
    <dbReference type="NCBI Taxonomy" id="2838712"/>
    <lineage>
        <taxon>Bacteria</taxon>
        <taxon>Bacillati</taxon>
        <taxon>Actinomycetota</taxon>
        <taxon>Coriobacteriia</taxon>
        <taxon>Coriobacteriales</taxon>
        <taxon>Atopobiaceae</taxon>
        <taxon>Olsenella</taxon>
    </lineage>
</organism>
<feature type="binding site" evidence="6">
    <location>
        <position position="127"/>
    </location>
    <ligand>
        <name>ATP</name>
        <dbReference type="ChEBI" id="CHEBI:30616"/>
    </ligand>
</feature>